<feature type="region of interest" description="Disordered" evidence="1">
    <location>
        <begin position="33"/>
        <end position="70"/>
    </location>
</feature>
<evidence type="ECO:0000313" key="2">
    <source>
        <dbReference type="EMBL" id="KAF2264539.1"/>
    </source>
</evidence>
<evidence type="ECO:0000256" key="1">
    <source>
        <dbReference type="SAM" id="MobiDB-lite"/>
    </source>
</evidence>
<feature type="region of interest" description="Disordered" evidence="1">
    <location>
        <begin position="112"/>
        <end position="148"/>
    </location>
</feature>
<name>A0A9P4N6C7_9PLEO</name>
<protein>
    <submittedName>
        <fullName evidence="2">Uncharacterized protein</fullName>
    </submittedName>
</protein>
<reference evidence="3" key="1">
    <citation type="journal article" date="2020" name="Stud. Mycol.">
        <title>101 Dothideomycetes genomes: A test case for predicting lifestyles and emergence of pathogens.</title>
        <authorList>
            <person name="Haridas S."/>
            <person name="Albert R."/>
            <person name="Binder M."/>
            <person name="Bloem J."/>
            <person name="LaButti K."/>
            <person name="Salamov A."/>
            <person name="Andreopoulos B."/>
            <person name="Baker S."/>
            <person name="Barry K."/>
            <person name="Bills G."/>
            <person name="Bluhm B."/>
            <person name="Cannon C."/>
            <person name="Castanera R."/>
            <person name="Culley D."/>
            <person name="Daum C."/>
            <person name="Ezra D."/>
            <person name="Gonzalez J."/>
            <person name="Henrissat B."/>
            <person name="Kuo A."/>
            <person name="Liang C."/>
            <person name="Lipzen A."/>
            <person name="Lutzoni F."/>
            <person name="Magnuson J."/>
            <person name="Mondo S."/>
            <person name="Nolan M."/>
            <person name="Ohm R."/>
            <person name="Pangilinan J."/>
            <person name="Park H.-J."/>
            <person name="Ramirez L."/>
            <person name="Alfaro M."/>
            <person name="Sun H."/>
            <person name="Tritt A."/>
            <person name="Yoshinaga Y."/>
            <person name="Zwiers L.-H."/>
            <person name="Turgeon B."/>
            <person name="Goodwin S."/>
            <person name="Spatafora J."/>
            <person name="Crous P."/>
            <person name="Grigoriev I."/>
        </authorList>
    </citation>
    <scope>NUCLEOTIDE SEQUENCE [LARGE SCALE GENOMIC DNA]</scope>
    <source>
        <strain evidence="3">CBS 304.66</strain>
    </source>
</reference>
<dbReference type="AlphaFoldDB" id="A0A9P4N6C7"/>
<accession>A0A9P4N6C7</accession>
<gene>
    <name evidence="2" type="ORF">CC78DRAFT_533129</name>
</gene>
<comment type="caution">
    <text evidence="2">The sequence shown here is derived from an EMBL/GenBank/DDBJ whole genome shotgun (WGS) entry which is preliminary data.</text>
</comment>
<dbReference type="OrthoDB" id="529205at2759"/>
<proteinExistence type="predicted"/>
<keyword evidence="3" id="KW-1185">Reference proteome</keyword>
<sequence length="148" mass="16966">MSILRTLAARRSPLVSCQIARCAGLHQSIVRSSGKETTLHHEGRAEDIEKEKDDMLKKQNEGQGHWRESLASDSESIVRLASADTLRLRTFLDGVVSNCTTRVTDSWIRSKQIEAKSRHPRKTSRHSRRRLLKRQRLKRQRNEGGSLQ</sequence>
<dbReference type="EMBL" id="ML986615">
    <property type="protein sequence ID" value="KAF2264539.1"/>
    <property type="molecule type" value="Genomic_DNA"/>
</dbReference>
<evidence type="ECO:0000313" key="3">
    <source>
        <dbReference type="Proteomes" id="UP000800093"/>
    </source>
</evidence>
<feature type="compositionally biased region" description="Basic residues" evidence="1">
    <location>
        <begin position="118"/>
        <end position="139"/>
    </location>
</feature>
<dbReference type="Proteomes" id="UP000800093">
    <property type="component" value="Unassembled WGS sequence"/>
</dbReference>
<organism evidence="2 3">
    <name type="scientific">Lojkania enalia</name>
    <dbReference type="NCBI Taxonomy" id="147567"/>
    <lineage>
        <taxon>Eukaryota</taxon>
        <taxon>Fungi</taxon>
        <taxon>Dikarya</taxon>
        <taxon>Ascomycota</taxon>
        <taxon>Pezizomycotina</taxon>
        <taxon>Dothideomycetes</taxon>
        <taxon>Pleosporomycetidae</taxon>
        <taxon>Pleosporales</taxon>
        <taxon>Pleosporales incertae sedis</taxon>
        <taxon>Lojkania</taxon>
    </lineage>
</organism>